<evidence type="ECO:0000313" key="4">
    <source>
        <dbReference type="EMBL" id="RRD07039.1"/>
    </source>
</evidence>
<evidence type="ECO:0000256" key="2">
    <source>
        <dbReference type="ARBA" id="ARBA00022840"/>
    </source>
</evidence>
<dbReference type="CDD" id="cd03214">
    <property type="entry name" value="ABC_Iron-Siderophores_B12_Hemin"/>
    <property type="match status" value="1"/>
</dbReference>
<protein>
    <submittedName>
        <fullName evidence="4">ABC transporter ATP-binding protein</fullName>
    </submittedName>
</protein>
<dbReference type="RefSeq" id="WP_124841739.1">
    <property type="nucleotide sequence ID" value="NZ_JAUNKP010000005.1"/>
</dbReference>
<name>A0A3P1TCA5_9ACTN</name>
<comment type="caution">
    <text evidence="4">The sequence shown here is derived from an EMBL/GenBank/DDBJ whole genome shotgun (WGS) entry which is preliminary data.</text>
</comment>
<sequence>MLELKGLGVSYGAHRVIEGLDLCLEEGRVVGLLGPNGCGKSSLIRSIAGAQRHDGVVSYRGLVGQGLRDLIGYMPQEIPGHVVLTALEAVLVAARRGGSVWRVRRKEVEHAYQALASLGVGRLANTYLGECSGGQRQLISLAQTLVGDPSLVLLDEPTSALDLKHQVRVLARVREHVMDAARHRLALVALHDINLGVRFCDELVLMTDGAVMVQGTVDQVCTGEHLSRVYDTEVVVRVGDDGVRYAVALG</sequence>
<dbReference type="Pfam" id="PF00005">
    <property type="entry name" value="ABC_tran"/>
    <property type="match status" value="1"/>
</dbReference>
<gene>
    <name evidence="4" type="ORF">EII34_00640</name>
</gene>
<keyword evidence="1" id="KW-0547">Nucleotide-binding</keyword>
<proteinExistence type="predicted"/>
<dbReference type="PANTHER" id="PTHR42794:SF2">
    <property type="entry name" value="ABC TRANSPORTER ATP-BINDING PROTEIN"/>
    <property type="match status" value="1"/>
</dbReference>
<evidence type="ECO:0000259" key="3">
    <source>
        <dbReference type="PROSITE" id="PS50893"/>
    </source>
</evidence>
<dbReference type="EMBL" id="RQZG01000001">
    <property type="protein sequence ID" value="RRD07039.1"/>
    <property type="molecule type" value="Genomic_DNA"/>
</dbReference>
<dbReference type="InterPro" id="IPR003593">
    <property type="entry name" value="AAA+_ATPase"/>
</dbReference>
<dbReference type="InterPro" id="IPR027417">
    <property type="entry name" value="P-loop_NTPase"/>
</dbReference>
<dbReference type="OrthoDB" id="5296765at2"/>
<dbReference type="PROSITE" id="PS50893">
    <property type="entry name" value="ABC_TRANSPORTER_2"/>
    <property type="match status" value="1"/>
</dbReference>
<dbReference type="SUPFAM" id="SSF52540">
    <property type="entry name" value="P-loop containing nucleoside triphosphate hydrolases"/>
    <property type="match status" value="1"/>
</dbReference>
<keyword evidence="2 4" id="KW-0067">ATP-binding</keyword>
<evidence type="ECO:0000256" key="1">
    <source>
        <dbReference type="ARBA" id="ARBA00022741"/>
    </source>
</evidence>
<organism evidence="4 5">
    <name type="scientific">Arachnia propionica</name>
    <dbReference type="NCBI Taxonomy" id="1750"/>
    <lineage>
        <taxon>Bacteria</taxon>
        <taxon>Bacillati</taxon>
        <taxon>Actinomycetota</taxon>
        <taxon>Actinomycetes</taxon>
        <taxon>Propionibacteriales</taxon>
        <taxon>Propionibacteriaceae</taxon>
        <taxon>Arachnia</taxon>
    </lineage>
</organism>
<dbReference type="InterPro" id="IPR017871">
    <property type="entry name" value="ABC_transporter-like_CS"/>
</dbReference>
<accession>A0A3P1TCA5</accession>
<reference evidence="4 5" key="1">
    <citation type="submission" date="2018-11" db="EMBL/GenBank/DDBJ databases">
        <title>Genomes From Bacteria Associated with the Canine Oral Cavity: a Test Case for Automated Genome-Based Taxonomic Assignment.</title>
        <authorList>
            <person name="Coil D.A."/>
            <person name="Jospin G."/>
            <person name="Darling A.E."/>
            <person name="Wallis C."/>
            <person name="Davis I.J."/>
            <person name="Harris S."/>
            <person name="Eisen J.A."/>
            <person name="Holcombe L.J."/>
            <person name="O'Flynn C."/>
        </authorList>
    </citation>
    <scope>NUCLEOTIDE SEQUENCE [LARGE SCALE GENOMIC DNA]</scope>
    <source>
        <strain evidence="4 5">OH887_COT-365</strain>
    </source>
</reference>
<dbReference type="SMART" id="SM00382">
    <property type="entry name" value="AAA"/>
    <property type="match status" value="1"/>
</dbReference>
<dbReference type="PROSITE" id="PS00211">
    <property type="entry name" value="ABC_TRANSPORTER_1"/>
    <property type="match status" value="1"/>
</dbReference>
<evidence type="ECO:0000313" key="5">
    <source>
        <dbReference type="Proteomes" id="UP000280819"/>
    </source>
</evidence>
<dbReference type="GO" id="GO:0005524">
    <property type="term" value="F:ATP binding"/>
    <property type="evidence" value="ECO:0007669"/>
    <property type="project" value="UniProtKB-KW"/>
</dbReference>
<dbReference type="GO" id="GO:0016887">
    <property type="term" value="F:ATP hydrolysis activity"/>
    <property type="evidence" value="ECO:0007669"/>
    <property type="project" value="InterPro"/>
</dbReference>
<feature type="domain" description="ABC transporter" evidence="3">
    <location>
        <begin position="2"/>
        <end position="233"/>
    </location>
</feature>
<dbReference type="AlphaFoldDB" id="A0A3P1TCA5"/>
<dbReference type="InterPro" id="IPR003439">
    <property type="entry name" value="ABC_transporter-like_ATP-bd"/>
</dbReference>
<dbReference type="Proteomes" id="UP000280819">
    <property type="component" value="Unassembled WGS sequence"/>
</dbReference>
<dbReference type="PANTHER" id="PTHR42794">
    <property type="entry name" value="HEMIN IMPORT ATP-BINDING PROTEIN HMUV"/>
    <property type="match status" value="1"/>
</dbReference>
<dbReference type="Gene3D" id="3.40.50.300">
    <property type="entry name" value="P-loop containing nucleotide triphosphate hydrolases"/>
    <property type="match status" value="1"/>
</dbReference>